<proteinExistence type="predicted"/>
<dbReference type="AlphaFoldDB" id="A0AAN9IT05"/>
<dbReference type="GO" id="GO:0003723">
    <property type="term" value="F:RNA binding"/>
    <property type="evidence" value="ECO:0007669"/>
    <property type="project" value="UniProtKB-KW"/>
</dbReference>
<dbReference type="Pfam" id="PF00270">
    <property type="entry name" value="DEAD"/>
    <property type="match status" value="1"/>
</dbReference>
<dbReference type="Gene3D" id="3.40.50.300">
    <property type="entry name" value="P-loop containing nucleotide triphosphate hydrolases"/>
    <property type="match status" value="1"/>
</dbReference>
<reference evidence="4 5" key="1">
    <citation type="submission" date="2024-01" db="EMBL/GenBank/DDBJ databases">
        <title>The genomes of 5 underutilized Papilionoideae crops provide insights into root nodulation and disease resistance.</title>
        <authorList>
            <person name="Yuan L."/>
        </authorList>
    </citation>
    <scope>NUCLEOTIDE SEQUENCE [LARGE SCALE GENOMIC DNA]</scope>
    <source>
        <strain evidence="4">LY-2023</strain>
        <tissue evidence="4">Leaf</tissue>
    </source>
</reference>
<dbReference type="PANTHER" id="PTHR47958">
    <property type="entry name" value="ATP-DEPENDENT RNA HELICASE DBP3"/>
    <property type="match status" value="1"/>
</dbReference>
<evidence type="ECO:0000256" key="1">
    <source>
        <dbReference type="ARBA" id="ARBA00022884"/>
    </source>
</evidence>
<dbReference type="SUPFAM" id="SSF52540">
    <property type="entry name" value="P-loop containing nucleoside triphosphate hydrolases"/>
    <property type="match status" value="1"/>
</dbReference>
<organism evidence="4 5">
    <name type="scientific">Clitoria ternatea</name>
    <name type="common">Butterfly pea</name>
    <dbReference type="NCBI Taxonomy" id="43366"/>
    <lineage>
        <taxon>Eukaryota</taxon>
        <taxon>Viridiplantae</taxon>
        <taxon>Streptophyta</taxon>
        <taxon>Embryophyta</taxon>
        <taxon>Tracheophyta</taxon>
        <taxon>Spermatophyta</taxon>
        <taxon>Magnoliopsida</taxon>
        <taxon>eudicotyledons</taxon>
        <taxon>Gunneridae</taxon>
        <taxon>Pentapetalae</taxon>
        <taxon>rosids</taxon>
        <taxon>fabids</taxon>
        <taxon>Fabales</taxon>
        <taxon>Fabaceae</taxon>
        <taxon>Papilionoideae</taxon>
        <taxon>50 kb inversion clade</taxon>
        <taxon>NPAAA clade</taxon>
        <taxon>indigoferoid/millettioid clade</taxon>
        <taxon>Phaseoleae</taxon>
        <taxon>Clitoria</taxon>
    </lineage>
</organism>
<feature type="domain" description="DEAD/DEAH-box helicase" evidence="3">
    <location>
        <begin position="90"/>
        <end position="150"/>
    </location>
</feature>
<keyword evidence="1" id="KW-0694">RNA-binding</keyword>
<feature type="compositionally biased region" description="Basic and acidic residues" evidence="2">
    <location>
        <begin position="33"/>
        <end position="54"/>
    </location>
</feature>
<gene>
    <name evidence="4" type="ORF">RJT34_20221</name>
</gene>
<dbReference type="InterPro" id="IPR027417">
    <property type="entry name" value="P-loop_NTPase"/>
</dbReference>
<protein>
    <recommendedName>
        <fullName evidence="3">DEAD/DEAH-box helicase domain-containing protein</fullName>
    </recommendedName>
</protein>
<evidence type="ECO:0000259" key="3">
    <source>
        <dbReference type="Pfam" id="PF00270"/>
    </source>
</evidence>
<evidence type="ECO:0000256" key="2">
    <source>
        <dbReference type="SAM" id="MobiDB-lite"/>
    </source>
</evidence>
<dbReference type="GO" id="GO:0005524">
    <property type="term" value="F:ATP binding"/>
    <property type="evidence" value="ECO:0007669"/>
    <property type="project" value="InterPro"/>
</dbReference>
<comment type="caution">
    <text evidence="4">The sequence shown here is derived from an EMBL/GenBank/DDBJ whole genome shotgun (WGS) entry which is preliminary data.</text>
</comment>
<evidence type="ECO:0000313" key="5">
    <source>
        <dbReference type="Proteomes" id="UP001359559"/>
    </source>
</evidence>
<evidence type="ECO:0000313" key="4">
    <source>
        <dbReference type="EMBL" id="KAK7285448.1"/>
    </source>
</evidence>
<sequence length="178" mass="20660">MLLEPCRSSAIVKEVPAIPEFKSEKKKKKKKNHESENNPKRKFDERDLQNDTESKKKKKKYRELKNSIEETSDGLLENILECYKGFEKPSPIQSQAWPFLLDGRDLIGIAATGLVMHILKKWKSKAPKGRNPLCLMLSPTRELAQQSYTEKLNECEARKLFQQLIDVVDYCHNKGVYH</sequence>
<dbReference type="EMBL" id="JAYKXN010000005">
    <property type="protein sequence ID" value="KAK7285448.1"/>
    <property type="molecule type" value="Genomic_DNA"/>
</dbReference>
<accession>A0AAN9IT05</accession>
<keyword evidence="5" id="KW-1185">Reference proteome</keyword>
<dbReference type="InterPro" id="IPR011545">
    <property type="entry name" value="DEAD/DEAH_box_helicase_dom"/>
</dbReference>
<feature type="region of interest" description="Disordered" evidence="2">
    <location>
        <begin position="21"/>
        <end position="62"/>
    </location>
</feature>
<name>A0AAN9IT05_CLITE</name>
<dbReference type="Proteomes" id="UP001359559">
    <property type="component" value="Unassembled WGS sequence"/>
</dbReference>